<feature type="transmembrane region" description="Helical" evidence="1">
    <location>
        <begin position="12"/>
        <end position="36"/>
    </location>
</feature>
<dbReference type="InterPro" id="IPR014721">
    <property type="entry name" value="Ribsml_uS5_D2-typ_fold_subgr"/>
</dbReference>
<dbReference type="GO" id="GO:0006508">
    <property type="term" value="P:proteolysis"/>
    <property type="evidence" value="ECO:0007669"/>
    <property type="project" value="InterPro"/>
</dbReference>
<dbReference type="SUPFAM" id="SSF54211">
    <property type="entry name" value="Ribosomal protein S5 domain 2-like"/>
    <property type="match status" value="1"/>
</dbReference>
<organism evidence="3">
    <name type="scientific">freshwater metagenome</name>
    <dbReference type="NCBI Taxonomy" id="449393"/>
    <lineage>
        <taxon>unclassified sequences</taxon>
        <taxon>metagenomes</taxon>
        <taxon>ecological metagenomes</taxon>
    </lineage>
</organism>
<dbReference type="PANTHER" id="PTHR10046">
    <property type="entry name" value="ATP DEPENDENT LON PROTEASE FAMILY MEMBER"/>
    <property type="match status" value="1"/>
</dbReference>
<keyword evidence="1" id="KW-1133">Transmembrane helix</keyword>
<dbReference type="PROSITE" id="PS51786">
    <property type="entry name" value="LON_PROTEOLYTIC"/>
    <property type="match status" value="1"/>
</dbReference>
<dbReference type="GO" id="GO:0004252">
    <property type="term" value="F:serine-type endopeptidase activity"/>
    <property type="evidence" value="ECO:0007669"/>
    <property type="project" value="InterPro"/>
</dbReference>
<dbReference type="Pfam" id="PF05362">
    <property type="entry name" value="Lon_C"/>
    <property type="match status" value="1"/>
</dbReference>
<accession>A0A094QED9</accession>
<evidence type="ECO:0000313" key="3">
    <source>
        <dbReference type="EMBL" id="KGA20599.1"/>
    </source>
</evidence>
<dbReference type="InterPro" id="IPR027065">
    <property type="entry name" value="Lon_Prtase"/>
</dbReference>
<feature type="domain" description="Lon proteolytic" evidence="2">
    <location>
        <begin position="150"/>
        <end position="245"/>
    </location>
</feature>
<dbReference type="Gene3D" id="3.30.230.10">
    <property type="match status" value="1"/>
</dbReference>
<evidence type="ECO:0000259" key="2">
    <source>
        <dbReference type="PROSITE" id="PS51786"/>
    </source>
</evidence>
<dbReference type="GO" id="GO:0004176">
    <property type="term" value="F:ATP-dependent peptidase activity"/>
    <property type="evidence" value="ECO:0007669"/>
    <property type="project" value="InterPro"/>
</dbReference>
<keyword evidence="1" id="KW-0472">Membrane</keyword>
<dbReference type="InterPro" id="IPR008269">
    <property type="entry name" value="Lon_proteolytic"/>
</dbReference>
<gene>
    <name evidence="3" type="ORF">GM50_1135</name>
</gene>
<dbReference type="GO" id="GO:0005524">
    <property type="term" value="F:ATP binding"/>
    <property type="evidence" value="ECO:0007669"/>
    <property type="project" value="InterPro"/>
</dbReference>
<name>A0A094QED9_9ZZZZ</name>
<protein>
    <recommendedName>
        <fullName evidence="2">Lon proteolytic domain-containing protein</fullName>
    </recommendedName>
</protein>
<dbReference type="AlphaFoldDB" id="A0A094QED9"/>
<dbReference type="EMBL" id="JNSK01000002">
    <property type="protein sequence ID" value="KGA20599.1"/>
    <property type="molecule type" value="Genomic_DNA"/>
</dbReference>
<comment type="caution">
    <text evidence="3">The sequence shown here is derived from an EMBL/GenBank/DDBJ whole genome shotgun (WGS) entry which is preliminary data.</text>
</comment>
<evidence type="ECO:0000256" key="1">
    <source>
        <dbReference type="SAM" id="Phobius"/>
    </source>
</evidence>
<sequence length="259" mass="27306">MRYSSLPIAAKAIIALFFGVALFAPLPFVVVMPGGATDVLDKVISINSEDSYKPSGSLYLLAIRVTSPGSAMYSGEIVYGWIKGDSRIFPRSVVYPVDVSSEVIDDKAEKDMATSQDKAKAVALAYMKKNYPELPAVDPSLITLDVRKTGGPSGGMVFTLGVIEELTPEDLLKGRKVAGTGTIDPSGIVGSIGGIDEKLIAAKRIGVTIFLAPRGNCRDITSVPPGLTIYAIETIDDAVEALSADSSPEKLGMTCVKTT</sequence>
<reference evidence="3" key="1">
    <citation type="submission" date="2014-05" db="EMBL/GenBank/DDBJ databases">
        <title>Key roles for freshwater Actinobacteria revealed by deep metagenomic sequencing.</title>
        <authorList>
            <person name="Ghai R."/>
            <person name="Mizuno C.M."/>
            <person name="Picazo A."/>
            <person name="Camacho A."/>
            <person name="Rodriguez-Valera F."/>
        </authorList>
    </citation>
    <scope>NUCLEOTIDE SEQUENCE</scope>
</reference>
<proteinExistence type="predicted"/>
<dbReference type="GO" id="GO:0030163">
    <property type="term" value="P:protein catabolic process"/>
    <property type="evidence" value="ECO:0007669"/>
    <property type="project" value="InterPro"/>
</dbReference>
<keyword evidence="1" id="KW-0812">Transmembrane</keyword>
<dbReference type="InterPro" id="IPR020568">
    <property type="entry name" value="Ribosomal_Su5_D2-typ_SF"/>
</dbReference>